<feature type="domain" description="Integrin beta subunit VWA" evidence="24">
    <location>
        <begin position="31"/>
        <end position="336"/>
    </location>
</feature>
<evidence type="ECO:0000259" key="25">
    <source>
        <dbReference type="SMART" id="SM00423"/>
    </source>
</evidence>
<dbReference type="PROSITE" id="PS00243">
    <property type="entry name" value="I_EGF_1"/>
    <property type="match status" value="1"/>
</dbReference>
<dbReference type="OrthoDB" id="410592at2759"/>
<dbReference type="SMART" id="SM01241">
    <property type="entry name" value="Integrin_b_cyt"/>
    <property type="match status" value="1"/>
</dbReference>
<evidence type="ECO:0000256" key="11">
    <source>
        <dbReference type="ARBA" id="ARBA00022842"/>
    </source>
</evidence>
<evidence type="ECO:0000256" key="22">
    <source>
        <dbReference type="SAM" id="Phobius"/>
    </source>
</evidence>
<dbReference type="GO" id="GO:0007159">
    <property type="term" value="P:leukocyte cell-cell adhesion"/>
    <property type="evidence" value="ECO:0007669"/>
    <property type="project" value="TreeGrafter"/>
</dbReference>
<evidence type="ECO:0000256" key="3">
    <source>
        <dbReference type="ARBA" id="ARBA00022475"/>
    </source>
</evidence>
<evidence type="ECO:0000256" key="10">
    <source>
        <dbReference type="ARBA" id="ARBA00022837"/>
    </source>
</evidence>
<keyword evidence="29" id="KW-1185">Reference proteome</keyword>
<evidence type="ECO:0000256" key="23">
    <source>
        <dbReference type="SAM" id="SignalP"/>
    </source>
</evidence>
<dbReference type="PANTHER" id="PTHR10082">
    <property type="entry name" value="INTEGRIN BETA SUBUNIT"/>
    <property type="match status" value="1"/>
</dbReference>
<evidence type="ECO:0000259" key="27">
    <source>
        <dbReference type="SMART" id="SM01242"/>
    </source>
</evidence>
<evidence type="ECO:0000256" key="14">
    <source>
        <dbReference type="ARBA" id="ARBA00022989"/>
    </source>
</evidence>
<feature type="domain" description="PSI" evidence="25">
    <location>
        <begin position="23"/>
        <end position="73"/>
    </location>
</feature>
<evidence type="ECO:0000256" key="16">
    <source>
        <dbReference type="ARBA" id="ARBA00023136"/>
    </source>
</evidence>
<dbReference type="InterPro" id="IPR015439">
    <property type="entry name" value="Integrin_b-2_sf"/>
</dbReference>
<dbReference type="Gene3D" id="3.30.1680.10">
    <property type="entry name" value="ligand-binding face of the semaphorins, domain 2"/>
    <property type="match status" value="1"/>
</dbReference>
<evidence type="ECO:0000256" key="13">
    <source>
        <dbReference type="ARBA" id="ARBA00022907"/>
    </source>
</evidence>
<keyword evidence="10" id="KW-0106">Calcium</keyword>
<dbReference type="GO" id="GO:0005925">
    <property type="term" value="C:focal adhesion"/>
    <property type="evidence" value="ECO:0007669"/>
    <property type="project" value="TreeGrafter"/>
</dbReference>
<dbReference type="SUPFAM" id="SSF69687">
    <property type="entry name" value="Integrin beta tail domain"/>
    <property type="match status" value="1"/>
</dbReference>
<dbReference type="InterPro" id="IPR032695">
    <property type="entry name" value="Integrin_dom_sf"/>
</dbReference>
<dbReference type="Gene3D" id="3.40.50.410">
    <property type="entry name" value="von Willebrand factor, type A domain"/>
    <property type="match status" value="1"/>
</dbReference>
<keyword evidence="12 21" id="KW-0130">Cell adhesion</keyword>
<evidence type="ECO:0000256" key="6">
    <source>
        <dbReference type="ARBA" id="ARBA00022692"/>
    </source>
</evidence>
<evidence type="ECO:0000256" key="9">
    <source>
        <dbReference type="ARBA" id="ARBA00022737"/>
    </source>
</evidence>
<reference evidence="28" key="1">
    <citation type="thesis" date="2021" institute="BYU ScholarsArchive" country="Provo, UT, USA">
        <title>Applications of and Algorithms for Genome Assembly and Genomic Analyses with an Emphasis on Marine Teleosts.</title>
        <authorList>
            <person name="Pickett B.D."/>
        </authorList>
    </citation>
    <scope>NUCLEOTIDE SEQUENCE</scope>
    <source>
        <strain evidence="28">HI-2016</strain>
    </source>
</reference>
<evidence type="ECO:0000256" key="15">
    <source>
        <dbReference type="ARBA" id="ARBA00023037"/>
    </source>
</evidence>
<dbReference type="InterPro" id="IPR036465">
    <property type="entry name" value="vWFA_dom_sf"/>
</dbReference>
<keyword evidence="9" id="KW-0677">Repeat</keyword>
<keyword evidence="19" id="KW-0873">Pyrrolidone carboxylic acid</keyword>
<dbReference type="SUPFAM" id="SSF53300">
    <property type="entry name" value="vWA-like"/>
    <property type="match status" value="1"/>
</dbReference>
<keyword evidence="8 23" id="KW-0732">Signal</keyword>
<dbReference type="Gene3D" id="6.20.50.10">
    <property type="match status" value="1"/>
</dbReference>
<feature type="chain" id="PRO_5035810888" description="Integrin beta" evidence="23">
    <location>
        <begin position="21"/>
        <end position="666"/>
    </location>
</feature>
<evidence type="ECO:0000256" key="8">
    <source>
        <dbReference type="ARBA" id="ARBA00022729"/>
    </source>
</evidence>
<dbReference type="SMART" id="SM00423">
    <property type="entry name" value="PSI"/>
    <property type="match status" value="1"/>
</dbReference>
<evidence type="ECO:0000259" key="24">
    <source>
        <dbReference type="SMART" id="SM00187"/>
    </source>
</evidence>
<dbReference type="GO" id="GO:0030593">
    <property type="term" value="P:neutrophil chemotaxis"/>
    <property type="evidence" value="ECO:0007669"/>
    <property type="project" value="TreeGrafter"/>
</dbReference>
<dbReference type="GO" id="GO:0005178">
    <property type="term" value="F:integrin binding"/>
    <property type="evidence" value="ECO:0007669"/>
    <property type="project" value="TreeGrafter"/>
</dbReference>
<name>A0A8T2P9E7_9TELE</name>
<dbReference type="Pfam" id="PF17205">
    <property type="entry name" value="PSI_integrin"/>
    <property type="match status" value="1"/>
</dbReference>
<comment type="caution">
    <text evidence="28">The sequence shown here is derived from an EMBL/GenBank/DDBJ whole genome shotgun (WGS) entry which is preliminary data.</text>
</comment>
<accession>A0A8T2P9E7</accession>
<dbReference type="GO" id="GO:0019901">
    <property type="term" value="F:protein kinase binding"/>
    <property type="evidence" value="ECO:0007669"/>
    <property type="project" value="TreeGrafter"/>
</dbReference>
<keyword evidence="4" id="KW-0245">EGF-like domain</keyword>
<keyword evidence="6 21" id="KW-0812">Transmembrane</keyword>
<evidence type="ECO:0000256" key="12">
    <source>
        <dbReference type="ARBA" id="ARBA00022889"/>
    </source>
</evidence>
<dbReference type="PRINTS" id="PR01186">
    <property type="entry name" value="INTEGRINB"/>
</dbReference>
<keyword evidence="13" id="KW-0581">Phagocytosis</keyword>
<dbReference type="Pfam" id="PF00362">
    <property type="entry name" value="Integrin_beta"/>
    <property type="match status" value="1"/>
</dbReference>
<organism evidence="28 29">
    <name type="scientific">Albula glossodonta</name>
    <name type="common">roundjaw bonefish</name>
    <dbReference type="NCBI Taxonomy" id="121402"/>
    <lineage>
        <taxon>Eukaryota</taxon>
        <taxon>Metazoa</taxon>
        <taxon>Chordata</taxon>
        <taxon>Craniata</taxon>
        <taxon>Vertebrata</taxon>
        <taxon>Euteleostomi</taxon>
        <taxon>Actinopterygii</taxon>
        <taxon>Neopterygii</taxon>
        <taxon>Teleostei</taxon>
        <taxon>Albuliformes</taxon>
        <taxon>Albulidae</taxon>
        <taxon>Albula</taxon>
    </lineage>
</organism>
<comment type="similarity">
    <text evidence="2 21">Belongs to the integrin beta chain family.</text>
</comment>
<keyword evidence="15 21" id="KW-0401">Integrin</keyword>
<evidence type="ECO:0000256" key="4">
    <source>
        <dbReference type="ARBA" id="ARBA00022536"/>
    </source>
</evidence>
<dbReference type="SMART" id="SM01242">
    <property type="entry name" value="Integrin_B_tail"/>
    <property type="match status" value="1"/>
</dbReference>
<keyword evidence="5" id="KW-0597">Phosphoprotein</keyword>
<evidence type="ECO:0000256" key="7">
    <source>
        <dbReference type="ARBA" id="ARBA00022723"/>
    </source>
</evidence>
<evidence type="ECO:0000256" key="2">
    <source>
        <dbReference type="ARBA" id="ARBA00007449"/>
    </source>
</evidence>
<gene>
    <name evidence="28" type="ORF">JZ751_029478</name>
</gene>
<dbReference type="AlphaFoldDB" id="A0A8T2P9E7"/>
<feature type="signal peptide" evidence="23">
    <location>
        <begin position="1"/>
        <end position="20"/>
    </location>
</feature>
<evidence type="ECO:0000313" key="29">
    <source>
        <dbReference type="Proteomes" id="UP000824540"/>
    </source>
</evidence>
<dbReference type="InterPro" id="IPR014836">
    <property type="entry name" value="Integrin_bsu_cyt_dom"/>
</dbReference>
<dbReference type="GO" id="GO:0001540">
    <property type="term" value="F:amyloid-beta binding"/>
    <property type="evidence" value="ECO:0007669"/>
    <property type="project" value="TreeGrafter"/>
</dbReference>
<evidence type="ECO:0000256" key="20">
    <source>
        <dbReference type="ARBA" id="ARBA00035630"/>
    </source>
</evidence>
<keyword evidence="3" id="KW-1003">Cell membrane</keyword>
<evidence type="ECO:0000256" key="1">
    <source>
        <dbReference type="ARBA" id="ARBA00004251"/>
    </source>
</evidence>
<dbReference type="GO" id="GO:0008305">
    <property type="term" value="C:integrin complex"/>
    <property type="evidence" value="ECO:0007669"/>
    <property type="project" value="TreeGrafter"/>
</dbReference>
<comment type="subcellular location">
    <subcellularLocation>
        <location evidence="1 21">Cell membrane</location>
        <topology evidence="1 21">Single-pass type I membrane protein</topology>
    </subcellularLocation>
    <subcellularLocation>
        <location evidence="20">Membrane raft</location>
        <topology evidence="20">Single-pass type I membrane protein</topology>
    </subcellularLocation>
</comment>
<evidence type="ECO:0000256" key="21">
    <source>
        <dbReference type="RuleBase" id="RU000633"/>
    </source>
</evidence>
<dbReference type="InterPro" id="IPR012896">
    <property type="entry name" value="Integrin_bsu_tail"/>
</dbReference>
<keyword evidence="14 22" id="KW-1133">Transmembrane helix</keyword>
<evidence type="ECO:0000256" key="19">
    <source>
        <dbReference type="ARBA" id="ARBA00023283"/>
    </source>
</evidence>
<keyword evidence="11" id="KW-0460">Magnesium</keyword>
<keyword evidence="16 22" id="KW-0472">Membrane</keyword>
<feature type="domain" description="Integrin beta subunit tail" evidence="27">
    <location>
        <begin position="507"/>
        <end position="596"/>
    </location>
</feature>
<dbReference type="GO" id="GO:0009986">
    <property type="term" value="C:cell surface"/>
    <property type="evidence" value="ECO:0007669"/>
    <property type="project" value="TreeGrafter"/>
</dbReference>
<evidence type="ECO:0000259" key="26">
    <source>
        <dbReference type="SMART" id="SM01241"/>
    </source>
</evidence>
<dbReference type="EMBL" id="JAFBMS010000010">
    <property type="protein sequence ID" value="KAG9349155.1"/>
    <property type="molecule type" value="Genomic_DNA"/>
</dbReference>
<evidence type="ECO:0000256" key="18">
    <source>
        <dbReference type="ARBA" id="ARBA00023180"/>
    </source>
</evidence>
<dbReference type="InterPro" id="IPR015812">
    <property type="entry name" value="Integrin_bsu"/>
</dbReference>
<dbReference type="GO" id="GO:0045121">
    <property type="term" value="C:membrane raft"/>
    <property type="evidence" value="ECO:0007669"/>
    <property type="project" value="UniProtKB-SubCell"/>
</dbReference>
<dbReference type="FunFam" id="2.10.25.10:FF:000036">
    <property type="entry name" value="Integrin beta"/>
    <property type="match status" value="1"/>
</dbReference>
<dbReference type="SUPFAM" id="SSF57196">
    <property type="entry name" value="EGF/Laminin"/>
    <property type="match status" value="1"/>
</dbReference>
<dbReference type="Gene3D" id="2.10.25.10">
    <property type="entry name" value="Laminin"/>
    <property type="match status" value="4"/>
</dbReference>
<dbReference type="Pfam" id="PF08725">
    <property type="entry name" value="Integrin_b_cyt"/>
    <property type="match status" value="1"/>
</dbReference>
<dbReference type="GO" id="GO:0033627">
    <property type="term" value="P:cell adhesion mediated by integrin"/>
    <property type="evidence" value="ECO:0007669"/>
    <property type="project" value="TreeGrafter"/>
</dbReference>
<dbReference type="SUPFAM" id="SSF69179">
    <property type="entry name" value="Integrin domains"/>
    <property type="match status" value="1"/>
</dbReference>
<dbReference type="Pfam" id="PF23105">
    <property type="entry name" value="EGF_integrin"/>
    <property type="match status" value="1"/>
</dbReference>
<dbReference type="GO" id="GO:0007229">
    <property type="term" value="P:integrin-mediated signaling pathway"/>
    <property type="evidence" value="ECO:0007669"/>
    <property type="project" value="UniProtKB-KW"/>
</dbReference>
<keyword evidence="18" id="KW-0325">Glycoprotein</keyword>
<dbReference type="InterPro" id="IPR036349">
    <property type="entry name" value="Integrin_bsu_tail_dom_sf"/>
</dbReference>
<dbReference type="GO" id="GO:0046872">
    <property type="term" value="F:metal ion binding"/>
    <property type="evidence" value="ECO:0007669"/>
    <property type="project" value="UniProtKB-KW"/>
</dbReference>
<dbReference type="InterPro" id="IPR057243">
    <property type="entry name" value="Integrin_I-EGF_CS"/>
</dbReference>
<dbReference type="GO" id="GO:0007160">
    <property type="term" value="P:cell-matrix adhesion"/>
    <property type="evidence" value="ECO:0007669"/>
    <property type="project" value="TreeGrafter"/>
</dbReference>
<proteinExistence type="inferred from homology"/>
<dbReference type="InterPro" id="IPR016201">
    <property type="entry name" value="PSI"/>
</dbReference>
<dbReference type="Gene3D" id="1.20.5.100">
    <property type="entry name" value="Cytochrome c1, transmembrane anchor, C-terminal"/>
    <property type="match status" value="1"/>
</dbReference>
<dbReference type="InterPro" id="IPR033760">
    <property type="entry name" value="Integrin_beta_N"/>
</dbReference>
<sequence>MSQLPILLLQIVLLLRSACSLEECPKTVVHSCDDCIQAGPFCVWCKQTNFTKRGQPNAVRCDTEASLIKSGCDPKSIISPTSYHRQDGRPLSKGTQGRQPVQLFPQEVRLVLRPGKPYTFSITFRRAEDYPVDLYYLMDLSFSMKDDLENVKSLGEDLLKTLKKITSQARIGFGAFVDKTVLPFTNTNPAKLKHPCPNDEKYCQPAFGYRHVLSMTDDKDKFRNSVSSQYVSGNLDVPEGSLDAIMQAAVCGSLSSKVIVTHEELPQHVKVTYTSDCTNGGQPSSTGVCDKVKINQEVKFYVTVKADECMDSKSFLISALGFREKINVTVTTRCKCECDERQTENHEYCNRQGNLTCGICSCNSDSVGQRCECKLGGRDESILRAECQRDNGTECSGLGECICGVCNCHASEDGRKIYGRYCECDDRSCNVYQNKLCGGNGQCDCGTCKCNPDYEGNACQCKKSTEACVKDNSVCSGRGSCRCNRCQCEEGYKPPFCEECPGCPPPCMDAASCIECLGFQTGLFSKNCSESCPHIQPNVTKDKLNTKGVTGGSAGWTCKEKDTSNCWMIFTMKQVHGINKYMAFIQSERECPEPPNIGAIIGGSFAGVALIGLIMILIFRGLVYMNDLRIWREHQKELNCKQWGQNNEMFVPSTTTVKNPFYTGDS</sequence>
<feature type="domain" description="Integrin beta subunit cytoplasmic" evidence="26">
    <location>
        <begin position="620"/>
        <end position="665"/>
    </location>
</feature>
<dbReference type="SUPFAM" id="SSF103575">
    <property type="entry name" value="Plexin repeat"/>
    <property type="match status" value="1"/>
</dbReference>
<dbReference type="InterPro" id="IPR002369">
    <property type="entry name" value="Integrin_bsu_VWA"/>
</dbReference>
<evidence type="ECO:0000256" key="5">
    <source>
        <dbReference type="ARBA" id="ARBA00022553"/>
    </source>
</evidence>
<protein>
    <recommendedName>
        <fullName evidence="21">Integrin beta</fullName>
    </recommendedName>
</protein>
<dbReference type="PANTHER" id="PTHR10082:SF15">
    <property type="entry name" value="INTEGRIN BETA-2"/>
    <property type="match status" value="1"/>
</dbReference>
<feature type="transmembrane region" description="Helical" evidence="22">
    <location>
        <begin position="597"/>
        <end position="619"/>
    </location>
</feature>
<evidence type="ECO:0000313" key="28">
    <source>
        <dbReference type="EMBL" id="KAG9349155.1"/>
    </source>
</evidence>
<dbReference type="GO" id="GO:0006909">
    <property type="term" value="P:phagocytosis"/>
    <property type="evidence" value="ECO:0007669"/>
    <property type="project" value="UniProtKB-KW"/>
</dbReference>
<keyword evidence="7" id="KW-0479">Metal-binding</keyword>
<dbReference type="InterPro" id="IPR057073">
    <property type="entry name" value="EGF_integrin_2"/>
</dbReference>
<dbReference type="Pfam" id="PF07965">
    <property type="entry name" value="Integrin_B_tail"/>
    <property type="match status" value="1"/>
</dbReference>
<keyword evidence="17" id="KW-1015">Disulfide bond</keyword>
<dbReference type="SMART" id="SM00187">
    <property type="entry name" value="INB"/>
    <property type="match status" value="1"/>
</dbReference>
<evidence type="ECO:0000256" key="17">
    <source>
        <dbReference type="ARBA" id="ARBA00023157"/>
    </source>
</evidence>
<dbReference type="Proteomes" id="UP000824540">
    <property type="component" value="Unassembled WGS sequence"/>
</dbReference>